<sequence length="67" mass="7551">MYDRAPRWFRLAHGGSTEEHVGPGSYQVPFPKPRATGQTLVTGIDAEAVEECRYWLSPYGLLNPIFL</sequence>
<protein>
    <submittedName>
        <fullName evidence="1">Uncharacterized protein</fullName>
    </submittedName>
</protein>
<organism evidence="1 2">
    <name type="scientific">Myodes glareolus</name>
    <name type="common">Bank vole</name>
    <name type="synonym">Clethrionomys glareolus</name>
    <dbReference type="NCBI Taxonomy" id="447135"/>
    <lineage>
        <taxon>Eukaryota</taxon>
        <taxon>Metazoa</taxon>
        <taxon>Chordata</taxon>
        <taxon>Craniata</taxon>
        <taxon>Vertebrata</taxon>
        <taxon>Euteleostomi</taxon>
        <taxon>Mammalia</taxon>
        <taxon>Eutheria</taxon>
        <taxon>Euarchontoglires</taxon>
        <taxon>Glires</taxon>
        <taxon>Rodentia</taxon>
        <taxon>Myomorpha</taxon>
        <taxon>Muroidea</taxon>
        <taxon>Cricetidae</taxon>
        <taxon>Arvicolinae</taxon>
        <taxon>Myodes</taxon>
    </lineage>
</organism>
<name>A0AAW0I8V6_MYOGA</name>
<keyword evidence="2" id="KW-1185">Reference proteome</keyword>
<evidence type="ECO:0000313" key="1">
    <source>
        <dbReference type="EMBL" id="KAK7811040.1"/>
    </source>
</evidence>
<dbReference type="AlphaFoldDB" id="A0AAW0I8V6"/>
<comment type="caution">
    <text evidence="1">The sequence shown here is derived from an EMBL/GenBank/DDBJ whole genome shotgun (WGS) entry which is preliminary data.</text>
</comment>
<dbReference type="Proteomes" id="UP001488838">
    <property type="component" value="Unassembled WGS sequence"/>
</dbReference>
<accession>A0AAW0I8V6</accession>
<dbReference type="EMBL" id="JBBHLL010000182">
    <property type="protein sequence ID" value="KAK7811040.1"/>
    <property type="molecule type" value="Genomic_DNA"/>
</dbReference>
<proteinExistence type="predicted"/>
<reference evidence="1 2" key="1">
    <citation type="journal article" date="2023" name="bioRxiv">
        <title>Conserved and derived expression patterns and positive selection on dental genes reveal complex evolutionary context of ever-growing rodent molars.</title>
        <authorList>
            <person name="Calamari Z.T."/>
            <person name="Song A."/>
            <person name="Cohen E."/>
            <person name="Akter M."/>
            <person name="Roy R.D."/>
            <person name="Hallikas O."/>
            <person name="Christensen M.M."/>
            <person name="Li P."/>
            <person name="Marangoni P."/>
            <person name="Jernvall J."/>
            <person name="Klein O.D."/>
        </authorList>
    </citation>
    <scope>NUCLEOTIDE SEQUENCE [LARGE SCALE GENOMIC DNA]</scope>
    <source>
        <strain evidence="1">V071</strain>
    </source>
</reference>
<gene>
    <name evidence="1" type="ORF">U0070_010199</name>
</gene>
<evidence type="ECO:0000313" key="2">
    <source>
        <dbReference type="Proteomes" id="UP001488838"/>
    </source>
</evidence>